<evidence type="ECO:0000259" key="3">
    <source>
        <dbReference type="PROSITE" id="PS51186"/>
    </source>
</evidence>
<keyword evidence="2" id="KW-0012">Acyltransferase</keyword>
<dbReference type="CDD" id="cd04301">
    <property type="entry name" value="NAT_SF"/>
    <property type="match status" value="1"/>
</dbReference>
<sequence length="185" mass="20214">MRAPTVIEIVDDPRHAAEIATLAAATFPLACPPHSTTADIAEHIREHLQPANFDHHITSADSDVVVARDGIEGPVIGYSLVLHTAPVHPDVAAVVTQRPVTEISKMYVAPDHHARGLTEAPSHMLMQTALEVSRSRGSVLAWLGVNQENERAQRFYTKMGFARAGVKTFDLNGSVEHDFIFVQQL</sequence>
<dbReference type="PROSITE" id="PS51186">
    <property type="entry name" value="GNAT"/>
    <property type="match status" value="1"/>
</dbReference>
<dbReference type="EMBL" id="JAPKFM010000016">
    <property type="protein sequence ID" value="MCX2965506.1"/>
    <property type="molecule type" value="Genomic_DNA"/>
</dbReference>
<feature type="domain" description="N-acetyltransferase" evidence="3">
    <location>
        <begin position="27"/>
        <end position="185"/>
    </location>
</feature>
<comment type="caution">
    <text evidence="4">The sequence shown here is derived from an EMBL/GenBank/DDBJ whole genome shotgun (WGS) entry which is preliminary data.</text>
</comment>
<protein>
    <submittedName>
        <fullName evidence="4">GNAT family N-acetyltransferase</fullName>
    </submittedName>
</protein>
<dbReference type="SUPFAM" id="SSF55729">
    <property type="entry name" value="Acyl-CoA N-acyltransferases (Nat)"/>
    <property type="match status" value="1"/>
</dbReference>
<keyword evidence="5" id="KW-1185">Reference proteome</keyword>
<keyword evidence="1" id="KW-0808">Transferase</keyword>
<name>A0A9X3D882_9ACTN</name>
<dbReference type="GO" id="GO:0016747">
    <property type="term" value="F:acyltransferase activity, transferring groups other than amino-acyl groups"/>
    <property type="evidence" value="ECO:0007669"/>
    <property type="project" value="InterPro"/>
</dbReference>
<reference evidence="4" key="1">
    <citation type="submission" date="2022-10" db="EMBL/GenBank/DDBJ databases">
        <title>WGS of marine actinomycetes from Thailand.</title>
        <authorList>
            <person name="Thawai C."/>
        </authorList>
    </citation>
    <scope>NUCLEOTIDE SEQUENCE</scope>
    <source>
        <strain evidence="4">SW21</strain>
    </source>
</reference>
<dbReference type="Pfam" id="PF00583">
    <property type="entry name" value="Acetyltransf_1"/>
    <property type="match status" value="1"/>
</dbReference>
<evidence type="ECO:0000313" key="5">
    <source>
        <dbReference type="Proteomes" id="UP001143347"/>
    </source>
</evidence>
<dbReference type="Proteomes" id="UP001143347">
    <property type="component" value="Unassembled WGS sequence"/>
</dbReference>
<evidence type="ECO:0000313" key="4">
    <source>
        <dbReference type="EMBL" id="MCX2965506.1"/>
    </source>
</evidence>
<accession>A0A9X3D882</accession>
<proteinExistence type="predicted"/>
<dbReference type="PANTHER" id="PTHR43877">
    <property type="entry name" value="AMINOALKYLPHOSPHONATE N-ACETYLTRANSFERASE-RELATED-RELATED"/>
    <property type="match status" value="1"/>
</dbReference>
<evidence type="ECO:0000256" key="2">
    <source>
        <dbReference type="ARBA" id="ARBA00023315"/>
    </source>
</evidence>
<evidence type="ECO:0000256" key="1">
    <source>
        <dbReference type="ARBA" id="ARBA00022679"/>
    </source>
</evidence>
<gene>
    <name evidence="4" type="ORF">OSB52_15525</name>
</gene>
<dbReference type="InterPro" id="IPR000182">
    <property type="entry name" value="GNAT_dom"/>
</dbReference>
<dbReference type="Gene3D" id="3.40.630.30">
    <property type="match status" value="1"/>
</dbReference>
<dbReference type="InterPro" id="IPR050832">
    <property type="entry name" value="Bact_Acetyltransf"/>
</dbReference>
<dbReference type="RefSeq" id="WP_235722129.1">
    <property type="nucleotide sequence ID" value="NZ_JAPKFM010000016.1"/>
</dbReference>
<organism evidence="4 5">
    <name type="scientific">Gordonia aquimaris</name>
    <dbReference type="NCBI Taxonomy" id="2984863"/>
    <lineage>
        <taxon>Bacteria</taxon>
        <taxon>Bacillati</taxon>
        <taxon>Actinomycetota</taxon>
        <taxon>Actinomycetes</taxon>
        <taxon>Mycobacteriales</taxon>
        <taxon>Gordoniaceae</taxon>
        <taxon>Gordonia</taxon>
    </lineage>
</organism>
<dbReference type="AlphaFoldDB" id="A0A9X3D882"/>
<dbReference type="InterPro" id="IPR016181">
    <property type="entry name" value="Acyl_CoA_acyltransferase"/>
</dbReference>